<sequence>LKQSDASPSNMLSSYVLFANLRAVRCSNTVEVHLLRKLGKGGELMSFDMLLLDEQMIRPYLGRIENWVLPNAFDDEDKPYLSKLNTTNIKV</sequence>
<evidence type="ECO:0000313" key="1">
    <source>
        <dbReference type="EMBL" id="KAH0918049.1"/>
    </source>
</evidence>
<evidence type="ECO:0000313" key="2">
    <source>
        <dbReference type="Proteomes" id="UP000824890"/>
    </source>
</evidence>
<gene>
    <name evidence="1" type="ORF">HID58_025709</name>
</gene>
<dbReference type="Proteomes" id="UP000824890">
    <property type="component" value="Unassembled WGS sequence"/>
</dbReference>
<keyword evidence="2" id="KW-1185">Reference proteome</keyword>
<proteinExistence type="predicted"/>
<accession>A0ABQ8CLV1</accession>
<protein>
    <submittedName>
        <fullName evidence="1">Uncharacterized protein</fullName>
    </submittedName>
</protein>
<name>A0ABQ8CLV1_BRANA</name>
<comment type="caution">
    <text evidence="1">The sequence shown here is derived from an EMBL/GenBank/DDBJ whole genome shotgun (WGS) entry which is preliminary data.</text>
</comment>
<feature type="non-terminal residue" evidence="1">
    <location>
        <position position="1"/>
    </location>
</feature>
<reference evidence="1 2" key="1">
    <citation type="submission" date="2021-05" db="EMBL/GenBank/DDBJ databases">
        <title>Genome Assembly of Synthetic Allotetraploid Brassica napus Reveals Homoeologous Exchanges between Subgenomes.</title>
        <authorList>
            <person name="Davis J.T."/>
        </authorList>
    </citation>
    <scope>NUCLEOTIDE SEQUENCE [LARGE SCALE GENOMIC DNA]</scope>
    <source>
        <strain evidence="2">cv. Da-Ae</strain>
        <tissue evidence="1">Seedling</tissue>
    </source>
</reference>
<organism evidence="1 2">
    <name type="scientific">Brassica napus</name>
    <name type="common">Rape</name>
    <dbReference type="NCBI Taxonomy" id="3708"/>
    <lineage>
        <taxon>Eukaryota</taxon>
        <taxon>Viridiplantae</taxon>
        <taxon>Streptophyta</taxon>
        <taxon>Embryophyta</taxon>
        <taxon>Tracheophyta</taxon>
        <taxon>Spermatophyta</taxon>
        <taxon>Magnoliopsida</taxon>
        <taxon>eudicotyledons</taxon>
        <taxon>Gunneridae</taxon>
        <taxon>Pentapetalae</taxon>
        <taxon>rosids</taxon>
        <taxon>malvids</taxon>
        <taxon>Brassicales</taxon>
        <taxon>Brassicaceae</taxon>
        <taxon>Brassiceae</taxon>
        <taxon>Brassica</taxon>
    </lineage>
</organism>
<feature type="non-terminal residue" evidence="1">
    <location>
        <position position="91"/>
    </location>
</feature>
<dbReference type="EMBL" id="JAGKQM010000007">
    <property type="protein sequence ID" value="KAH0918049.1"/>
    <property type="molecule type" value="Genomic_DNA"/>
</dbReference>